<evidence type="ECO:0008006" key="3">
    <source>
        <dbReference type="Google" id="ProtNLM"/>
    </source>
</evidence>
<proteinExistence type="predicted"/>
<gene>
    <name evidence="1" type="ORF">AAG747_28940</name>
</gene>
<dbReference type="InterPro" id="IPR037883">
    <property type="entry name" value="Knr4/Smi1-like_sf"/>
</dbReference>
<dbReference type="AlphaFoldDB" id="A0AAW9SMI4"/>
<accession>A0AAW9SMI4</accession>
<evidence type="ECO:0000313" key="1">
    <source>
        <dbReference type="EMBL" id="MEN7551976.1"/>
    </source>
</evidence>
<protein>
    <recommendedName>
        <fullName evidence="3">SMI1/KNR4 family protein</fullName>
    </recommendedName>
</protein>
<keyword evidence="2" id="KW-1185">Reference proteome</keyword>
<comment type="caution">
    <text evidence="1">The sequence shown here is derived from an EMBL/GenBank/DDBJ whole genome shotgun (WGS) entry which is preliminary data.</text>
</comment>
<name>A0AAW9SMI4_9BACT</name>
<dbReference type="EMBL" id="JBDKWZ010000033">
    <property type="protein sequence ID" value="MEN7551976.1"/>
    <property type="molecule type" value="Genomic_DNA"/>
</dbReference>
<evidence type="ECO:0000313" key="2">
    <source>
        <dbReference type="Proteomes" id="UP001403385"/>
    </source>
</evidence>
<sequence>MKKIMDSTLTDTFYTILLGLDGCNPIGNSEQQQFTILDENKNQVCGREQLGEVEAFAYEYFHEKKPILKILNLTNIKEIEDKLLTKHNPRINFPKQITFNFPDNYKNIVTNIKTTEISAECILYNSVESINVTKEFSDSDYWNKDFKIKEIKDYWFFGANGQGDLWIMHKKNRIYFYDHNKGDISEENLIDLNIDFGKWLQFAFLNKQLEEIDLNNNLTQEIKEIYKLKLNELSSVFAENYPFEI</sequence>
<dbReference type="RefSeq" id="WP_346824754.1">
    <property type="nucleotide sequence ID" value="NZ_JBDKWZ010000033.1"/>
</dbReference>
<organism evidence="1 2">
    <name type="scientific">Rapidithrix thailandica</name>
    <dbReference type="NCBI Taxonomy" id="413964"/>
    <lineage>
        <taxon>Bacteria</taxon>
        <taxon>Pseudomonadati</taxon>
        <taxon>Bacteroidota</taxon>
        <taxon>Cytophagia</taxon>
        <taxon>Cytophagales</taxon>
        <taxon>Flammeovirgaceae</taxon>
        <taxon>Rapidithrix</taxon>
    </lineage>
</organism>
<dbReference type="Proteomes" id="UP001403385">
    <property type="component" value="Unassembled WGS sequence"/>
</dbReference>
<dbReference type="Gene3D" id="3.40.1580.10">
    <property type="entry name" value="SMI1/KNR4-like"/>
    <property type="match status" value="1"/>
</dbReference>
<reference evidence="1 2" key="1">
    <citation type="submission" date="2024-04" db="EMBL/GenBank/DDBJ databases">
        <title>Novel genus in family Flammeovirgaceae.</title>
        <authorList>
            <person name="Nguyen T.H."/>
            <person name="Vuong T.Q."/>
            <person name="Le H."/>
            <person name="Kim S.-G."/>
        </authorList>
    </citation>
    <scope>NUCLEOTIDE SEQUENCE [LARGE SCALE GENOMIC DNA]</scope>
    <source>
        <strain evidence="1 2">JCM 23209</strain>
    </source>
</reference>